<dbReference type="EMBL" id="JPVO01000054">
    <property type="protein sequence ID" value="KGR74718.1"/>
    <property type="molecule type" value="Genomic_DNA"/>
</dbReference>
<protein>
    <recommendedName>
        <fullName evidence="1">Competence protein CoiA-like N-terminal domain-containing protein</fullName>
    </recommendedName>
</protein>
<dbReference type="InterPro" id="IPR057253">
    <property type="entry name" value="CoiA-like_N"/>
</dbReference>
<dbReference type="eggNOG" id="COG4469">
    <property type="taxonomic scope" value="Bacteria"/>
</dbReference>
<keyword evidence="3" id="KW-1185">Reference proteome</keyword>
<dbReference type="Proteomes" id="UP000030408">
    <property type="component" value="Unassembled WGS sequence"/>
</dbReference>
<name>A0A0A3HWJ1_9BACL</name>
<proteinExistence type="predicted"/>
<reference evidence="2 3" key="1">
    <citation type="submission" date="2014-02" db="EMBL/GenBank/DDBJ databases">
        <title>Draft genome sequence of Lysinibacillus sinduriensis JCM 15800.</title>
        <authorList>
            <person name="Zhang F."/>
            <person name="Wang G."/>
            <person name="Zhang L."/>
        </authorList>
    </citation>
    <scope>NUCLEOTIDE SEQUENCE [LARGE SCALE GENOMIC DNA]</scope>
    <source>
        <strain evidence="2 3">JCM 15800</strain>
    </source>
</reference>
<organism evidence="2 3">
    <name type="scientific">Ureibacillus sinduriensis BLB-1 = JCM 15800</name>
    <dbReference type="NCBI Taxonomy" id="1384057"/>
    <lineage>
        <taxon>Bacteria</taxon>
        <taxon>Bacillati</taxon>
        <taxon>Bacillota</taxon>
        <taxon>Bacilli</taxon>
        <taxon>Bacillales</taxon>
        <taxon>Caryophanaceae</taxon>
        <taxon>Ureibacillus</taxon>
    </lineage>
</organism>
<sequence>MRIAKHVIDNYIFEIPLGLNKTDIINLKRVTEKGTYKCAFCGGRVRIESGDVKGTYFSHFKDESCIANASKLEKAYLTYKNQIMREEPKQQIVVSLLKNELEGLKKIYSHLKVDLGYNIPIFQTHLPDVVVELGEGKKKYAMSVVTKINKESDLELSETLKKRNQYFIKLGFEPIWFVERSHEAREYRSREIVFWESEKNILQQSKEDKEWTRFLKDLTPSALRLSEILGIKKILKSLTVQSIMYLSPKDNGKFLIYRFIEELETNPCRAYLINEPYEMTMGEALSIHENEFLFAVSEKEKKGREVFNELYKEAEKNIKAEIEVQKPEREKVLTGKDERANIHSNVENLTISQRQKSIPTGAVLAEVTAVTEYTDYLNSFSLETELNKMTKEEKFIFNNLIEKYNLTRENYPGLCKVALKKGKYIHTPHTLWQLWILDQILTTFRGKQLTAKMLYQEINSQFRFDYKFKSKWDLLLYEYLLLLEDIGLLRTIKRSIVIDVNTVFSVQLETLPLINDFKMNSYIAFYYSQYFDEDSQVLDEVRKIEVRKAYENYKAILTSL</sequence>
<dbReference type="STRING" id="1384057.CD33_16710"/>
<gene>
    <name evidence="2" type="ORF">CD33_16710</name>
</gene>
<dbReference type="OrthoDB" id="3784230at2"/>
<accession>A0A0A3HWJ1</accession>
<evidence type="ECO:0000313" key="2">
    <source>
        <dbReference type="EMBL" id="KGR74718.1"/>
    </source>
</evidence>
<dbReference type="AlphaFoldDB" id="A0A0A3HWJ1"/>
<dbReference type="Pfam" id="PF25164">
    <property type="entry name" value="CoiA_N"/>
    <property type="match status" value="1"/>
</dbReference>
<dbReference type="RefSeq" id="WP_036202241.1">
    <property type="nucleotide sequence ID" value="NZ_AVCY01000002.1"/>
</dbReference>
<evidence type="ECO:0000259" key="1">
    <source>
        <dbReference type="Pfam" id="PF25164"/>
    </source>
</evidence>
<comment type="caution">
    <text evidence="2">The sequence shown here is derived from an EMBL/GenBank/DDBJ whole genome shotgun (WGS) entry which is preliminary data.</text>
</comment>
<feature type="domain" description="Competence protein CoiA-like N-terminal" evidence="1">
    <location>
        <begin position="23"/>
        <end position="65"/>
    </location>
</feature>
<evidence type="ECO:0000313" key="3">
    <source>
        <dbReference type="Proteomes" id="UP000030408"/>
    </source>
</evidence>